<feature type="compositionally biased region" description="Basic and acidic residues" evidence="1">
    <location>
        <begin position="361"/>
        <end position="376"/>
    </location>
</feature>
<evidence type="ECO:0000256" key="1">
    <source>
        <dbReference type="SAM" id="MobiDB-lite"/>
    </source>
</evidence>
<dbReference type="RefSeq" id="NP_001250287.1">
    <property type="nucleotide sequence ID" value="NM_001263358.1"/>
</dbReference>
<protein>
    <submittedName>
        <fullName evidence="2">Movement protein</fullName>
    </submittedName>
</protein>
<dbReference type="Proteomes" id="UP000001940">
    <property type="component" value="Chromosome I"/>
</dbReference>
<dbReference type="HOGENOM" id="CLU_712191_0_0_1"/>
<dbReference type="OMA" id="CIFYVNR"/>
<evidence type="ECO:0000313" key="2">
    <source>
        <dbReference type="EMBL" id="CCD64892.1"/>
    </source>
</evidence>
<dbReference type="AGR" id="WB:WBGene00020709"/>
<evidence type="ECO:0007829" key="5">
    <source>
        <dbReference type="PeptideAtlas" id="P91492"/>
    </source>
</evidence>
<accession>P91492</accession>
<dbReference type="UCSC" id="T23B3.1b">
    <property type="organism name" value="c. elegans"/>
</dbReference>
<gene>
    <name evidence="2" type="ORF">CELE_T23B3.1</name>
    <name evidence="2 4" type="ORF">T23B3.1</name>
</gene>
<evidence type="ECO:0000313" key="3">
    <source>
        <dbReference type="Proteomes" id="UP000001940"/>
    </source>
</evidence>
<dbReference type="EMBL" id="BX284601">
    <property type="protein sequence ID" value="CCD64892.1"/>
    <property type="molecule type" value="Genomic_DNA"/>
</dbReference>
<feature type="region of interest" description="Disordered" evidence="1">
    <location>
        <begin position="348"/>
        <end position="389"/>
    </location>
</feature>
<dbReference type="OrthoDB" id="5787535at2759"/>
<dbReference type="PIR" id="T25915">
    <property type="entry name" value="T25915"/>
</dbReference>
<dbReference type="FunCoup" id="P91492">
    <property type="interactions" value="1408"/>
</dbReference>
<keyword evidence="3" id="KW-1185">Reference proteome</keyword>
<dbReference type="Bgee" id="WBGene00020709">
    <property type="expression patterns" value="Expressed in adult organism and 4 other cell types or tissues"/>
</dbReference>
<name>P91492_CAEEL</name>
<evidence type="ECO:0000313" key="4">
    <source>
        <dbReference type="WormBase" id="T23B3.1a"/>
    </source>
</evidence>
<reference evidence="2 3" key="1">
    <citation type="journal article" date="1998" name="Science">
        <title>Genome sequence of the nematode C. elegans: a platform for investigating biology.</title>
        <authorList>
            <consortium name="The C. elegans sequencing consortium"/>
            <person name="Sulson J.E."/>
            <person name="Waterston R."/>
        </authorList>
    </citation>
    <scope>NUCLEOTIDE SEQUENCE [LARGE SCALE GENOMIC DNA]</scope>
    <source>
        <strain evidence="2 3">Bristol N2</strain>
    </source>
</reference>
<proteinExistence type="evidence at protein level"/>
<organism evidence="2 3">
    <name type="scientific">Caenorhabditis elegans</name>
    <dbReference type="NCBI Taxonomy" id="6239"/>
    <lineage>
        <taxon>Eukaryota</taxon>
        <taxon>Metazoa</taxon>
        <taxon>Ecdysozoa</taxon>
        <taxon>Nematoda</taxon>
        <taxon>Chromadorea</taxon>
        <taxon>Rhabditida</taxon>
        <taxon>Rhabditina</taxon>
        <taxon>Rhabditomorpha</taxon>
        <taxon>Rhabditoidea</taxon>
        <taxon>Rhabditidae</taxon>
        <taxon>Peloderinae</taxon>
        <taxon>Caenorhabditis</taxon>
    </lineage>
</organism>
<dbReference type="CTD" id="172388"/>
<dbReference type="ExpressionAtlas" id="P91492">
    <property type="expression patterns" value="baseline and differential"/>
</dbReference>
<dbReference type="GeneID" id="172388"/>
<keyword evidence="5" id="KW-1267">Proteomics identification</keyword>
<sequence length="389" mass="44820">MAGDLIARGISRNQNDEEYSLDMEESLFQNIVNAFLKQDGNHLRDKAAKNKSLRIFLSSQRFLTEYAKRTGRMTCLPPAEYLEKQMRDGFLPFRRHKNRFDLQEIVFDKTRHGFLQIDFPIDANHGAHADEDTGDCVAPCQLRNIFILENMNIPVCRFDPLMFCQSWVLTLLRPKFVFRGMVACPKGDYGLARMIVEVGSGKRQLRSETSIAFKNGEDEKLGRFIPFEVSSPDYDFRPTYIFFFFCIFYVNRTKIEKRGMRIANCSVQCVLPPMPDDLNKIECSEGYPAEGYDSPLYNCEYTANTHNDPEYLVSLKQNFFSVLENAKGIRDADTERTERVITEMLGGNLMGDPMEIGVDNGDEKPDSAEKRSHSQMDQEDDEPAMKRMR</sequence>
<dbReference type="PeptideAtlas" id="P91492"/>
<dbReference type="PaxDb" id="6239-T23B3.1a"/>
<dbReference type="AlphaFoldDB" id="P91492"/>
<dbReference type="InParanoid" id="P91492"/>
<dbReference type="eggNOG" id="ENOG502TGHF">
    <property type="taxonomic scope" value="Eukaryota"/>
</dbReference>
<dbReference type="WormBase" id="T23B3.1a">
    <property type="protein sequence ID" value="CE14008"/>
    <property type="gene ID" value="WBGene00020709"/>
</dbReference>